<dbReference type="InterPro" id="IPR011993">
    <property type="entry name" value="PH-like_dom_sf"/>
</dbReference>
<dbReference type="STRING" id="857566.A0A1E3PHW3"/>
<dbReference type="SMART" id="SM00233">
    <property type="entry name" value="PH"/>
    <property type="match status" value="1"/>
</dbReference>
<dbReference type="OrthoDB" id="5865767at2759"/>
<dbReference type="SUPFAM" id="SSF50729">
    <property type="entry name" value="PH domain-like"/>
    <property type="match status" value="1"/>
</dbReference>
<evidence type="ECO:0000259" key="2">
    <source>
        <dbReference type="PROSITE" id="PS50003"/>
    </source>
</evidence>
<dbReference type="PANTHER" id="PTHR37283:SF1">
    <property type="entry name" value="PH DOMAIN-CONTAINING PROTEIN YHR131C"/>
    <property type="match status" value="1"/>
</dbReference>
<feature type="compositionally biased region" description="Polar residues" evidence="1">
    <location>
        <begin position="221"/>
        <end position="233"/>
    </location>
</feature>
<keyword evidence="4" id="KW-1185">Reference proteome</keyword>
<evidence type="ECO:0000313" key="3">
    <source>
        <dbReference type="EMBL" id="ODQ65003.1"/>
    </source>
</evidence>
<dbReference type="Pfam" id="PF00169">
    <property type="entry name" value="PH"/>
    <property type="match status" value="1"/>
</dbReference>
<dbReference type="InterPro" id="IPR001849">
    <property type="entry name" value="PH_domain"/>
</dbReference>
<dbReference type="Proteomes" id="UP000095009">
    <property type="component" value="Unassembled WGS sequence"/>
</dbReference>
<dbReference type="EMBL" id="KV454410">
    <property type="protein sequence ID" value="ODQ65003.1"/>
    <property type="molecule type" value="Genomic_DNA"/>
</dbReference>
<evidence type="ECO:0000313" key="4">
    <source>
        <dbReference type="Proteomes" id="UP000095009"/>
    </source>
</evidence>
<gene>
    <name evidence="3" type="ORF">NADFUDRAFT_83121</name>
</gene>
<proteinExistence type="predicted"/>
<name>A0A1E3PHW3_9ASCO</name>
<accession>A0A1E3PHW3</accession>
<reference evidence="3 4" key="1">
    <citation type="journal article" date="2016" name="Proc. Natl. Acad. Sci. U.S.A.">
        <title>Comparative genomics of biotechnologically important yeasts.</title>
        <authorList>
            <person name="Riley R."/>
            <person name="Haridas S."/>
            <person name="Wolfe K.H."/>
            <person name="Lopes M.R."/>
            <person name="Hittinger C.T."/>
            <person name="Goeker M."/>
            <person name="Salamov A.A."/>
            <person name="Wisecaver J.H."/>
            <person name="Long T.M."/>
            <person name="Calvey C.H."/>
            <person name="Aerts A.L."/>
            <person name="Barry K.W."/>
            <person name="Choi C."/>
            <person name="Clum A."/>
            <person name="Coughlan A.Y."/>
            <person name="Deshpande S."/>
            <person name="Douglass A.P."/>
            <person name="Hanson S.J."/>
            <person name="Klenk H.-P."/>
            <person name="LaButti K.M."/>
            <person name="Lapidus A."/>
            <person name="Lindquist E.A."/>
            <person name="Lipzen A.M."/>
            <person name="Meier-Kolthoff J.P."/>
            <person name="Ohm R.A."/>
            <person name="Otillar R.P."/>
            <person name="Pangilinan J.L."/>
            <person name="Peng Y."/>
            <person name="Rokas A."/>
            <person name="Rosa C.A."/>
            <person name="Scheuner C."/>
            <person name="Sibirny A.A."/>
            <person name="Slot J.C."/>
            <person name="Stielow J.B."/>
            <person name="Sun H."/>
            <person name="Kurtzman C.P."/>
            <person name="Blackwell M."/>
            <person name="Grigoriev I.V."/>
            <person name="Jeffries T.W."/>
        </authorList>
    </citation>
    <scope>NUCLEOTIDE SEQUENCE [LARGE SCALE GENOMIC DNA]</scope>
    <source>
        <strain evidence="3 4">DSM 6958</strain>
    </source>
</reference>
<feature type="compositionally biased region" description="Polar residues" evidence="1">
    <location>
        <begin position="248"/>
        <end position="295"/>
    </location>
</feature>
<feature type="compositionally biased region" description="Basic residues" evidence="1">
    <location>
        <begin position="207"/>
        <end position="220"/>
    </location>
</feature>
<feature type="domain" description="PH" evidence="2">
    <location>
        <begin position="11"/>
        <end position="150"/>
    </location>
</feature>
<protein>
    <recommendedName>
        <fullName evidence="2">PH domain-containing protein</fullName>
    </recommendedName>
</protein>
<sequence>MDEKLPQYSPTVYRSAWVWVKFELADPFTLVNKKSRSWECYQVTLNSTQLIISKREEDGVNYNYTPSYLWGDTISSLTETSLSNPTPPNIPLSAIVARFTLQYAQIGLANDYFKRSNVIRIRAESQQFLIQCSSLEECVNWIHSIQMGIDISLDLSDRKDIEMNDLTRTPRPSMSRLTPNTTPLSTEITQSPASTTNQSGHSNSSSHRFHSFHFGHHKNSTKISPPTNGQRSSFKFHSRRCRKAATEVTPNTSQESISYSASSCQNPSRPSQSSSKPLASFASTKISSQPITPGKTSPKAISKSIYTKESPLASQPSVSMRNNRSTDAFKQLKRLGATSRWSNEVVVGAHDELFLVDEQNKVLKPIWTKIIYDT</sequence>
<feature type="region of interest" description="Disordered" evidence="1">
    <location>
        <begin position="164"/>
        <end position="300"/>
    </location>
</feature>
<dbReference type="PROSITE" id="PS50003">
    <property type="entry name" value="PH_DOMAIN"/>
    <property type="match status" value="1"/>
</dbReference>
<dbReference type="Gene3D" id="2.30.29.30">
    <property type="entry name" value="Pleckstrin-homology domain (PH domain)/Phosphotyrosine-binding domain (PTB)"/>
    <property type="match status" value="1"/>
</dbReference>
<dbReference type="AlphaFoldDB" id="A0A1E3PHW3"/>
<feature type="compositionally biased region" description="Polar residues" evidence="1">
    <location>
        <begin position="166"/>
        <end position="198"/>
    </location>
</feature>
<evidence type="ECO:0000256" key="1">
    <source>
        <dbReference type="SAM" id="MobiDB-lite"/>
    </source>
</evidence>
<feature type="compositionally biased region" description="Basic residues" evidence="1">
    <location>
        <begin position="234"/>
        <end position="243"/>
    </location>
</feature>
<dbReference type="PANTHER" id="PTHR37283">
    <property type="entry name" value="PH DOMAIN-CONTAINING PROTEIN YHR131C"/>
    <property type="match status" value="1"/>
</dbReference>
<organism evidence="3 4">
    <name type="scientific">Nadsonia fulvescens var. elongata DSM 6958</name>
    <dbReference type="NCBI Taxonomy" id="857566"/>
    <lineage>
        <taxon>Eukaryota</taxon>
        <taxon>Fungi</taxon>
        <taxon>Dikarya</taxon>
        <taxon>Ascomycota</taxon>
        <taxon>Saccharomycotina</taxon>
        <taxon>Dipodascomycetes</taxon>
        <taxon>Dipodascales</taxon>
        <taxon>Dipodascales incertae sedis</taxon>
        <taxon>Nadsonia</taxon>
    </lineage>
</organism>